<dbReference type="InterPro" id="IPR006162">
    <property type="entry name" value="Ppantetheine_attach_site"/>
</dbReference>
<organism evidence="7 8">
    <name type="scientific">Psychrobacillus glaciei</name>
    <dbReference type="NCBI Taxonomy" id="2283160"/>
    <lineage>
        <taxon>Bacteria</taxon>
        <taxon>Bacillati</taxon>
        <taxon>Bacillota</taxon>
        <taxon>Bacilli</taxon>
        <taxon>Bacillales</taxon>
        <taxon>Bacillaceae</taxon>
        <taxon>Psychrobacillus</taxon>
    </lineage>
</organism>
<dbReference type="Gene3D" id="1.10.1200.10">
    <property type="entry name" value="ACP-like"/>
    <property type="match status" value="1"/>
</dbReference>
<gene>
    <name evidence="7" type="ORF">PB01_17070</name>
</gene>
<dbReference type="GO" id="GO:0043041">
    <property type="term" value="P:amino acid activation for nonribosomal peptide biosynthetic process"/>
    <property type="evidence" value="ECO:0007669"/>
    <property type="project" value="TreeGrafter"/>
</dbReference>
<keyword evidence="3" id="KW-0596">Phosphopantetheine</keyword>
<keyword evidence="4" id="KW-0597">Phosphoprotein</keyword>
<dbReference type="InterPro" id="IPR009081">
    <property type="entry name" value="PP-bd_ACP"/>
</dbReference>
<dbReference type="SUPFAM" id="SSF56801">
    <property type="entry name" value="Acetyl-CoA synthetase-like"/>
    <property type="match status" value="1"/>
</dbReference>
<dbReference type="OrthoDB" id="9765680at2"/>
<dbReference type="KEGG" id="psyo:PB01_17070"/>
<dbReference type="NCBIfam" id="TIGR01733">
    <property type="entry name" value="AA-adenyl-dom"/>
    <property type="match status" value="1"/>
</dbReference>
<sequence>MNNIESIPKLTPAQEGMLFHSVNEPEKNYYIAQKSFDLEGLLDIHILKESISHVHDRYDLLRSTIEWEGLSEPLRIIHKKMEIKWKEHNVEGDPRTKKRVVEKILDEDLSQRFNLSKEPLARWNLIQLNKNKYKLVFTYHHIILDSWSLEILFNEITRNYNELRKGKSLETKITKPFNSYGKWLDNKSKLEDELFWKKYLKGKYSPTSIKFFYNTAVNKNKTVNNSKSENISVQRYEGYKEKSLIINENLINKLKKISKEIPVSINSILLGAWALLLHTYSGDEDVIFGSTFSDRSEDLEDLESRIGLFINTVPIRSYFNKNQKIEEYLRDIHKFTKDVQKHQSFPPVLLKQLSEFSQKEALFNSIMFFEEFPDFSKEKWDGLDITNNQIKEFSRYPISLIITPELEGSNWNVKLKYNTIYLSDSEAKKVLKHFQTALISLTNNIGREVEEFSCLSEQEVQFILNEVSRGKDENTKIKDFYTIFKKSVSTYSDSYAIIDNTIKYTYGDIYISVNSITANLSSRGIKSGDIIGIYMDREANLLSCILALWKLGASFIPIDSDLNRERIQYIIKDSKIEHIIVGDRDLKGNLEFSNINMHLTEDLLVQKSTKPIPDLLIDLESPAYIIYTSGSTGNPKGVVVSHKNIGNYINFAAKNYNEDSGEGALLHTSIGFDLTLTSLLVPIAQGKIVFVSSSKAINNLSKDITSKKVNFTKLTPSHLKMLEYDSNLKEISLYCTKWILGGEALNYEMLQAWQLASKDNIFINEYGPTEATVGCTTYIADNRVLEGIVPVGKPIDNTQVYVLNKIGRPVPSGVLGEIYIGGLGVAKGYLNNPELTKEKFIYNPYIQNESKLYKTGDIGYYLEDGNLVYVRRNDDQLKVRGHRIEPAEIEKALLACEGILDSKVMSYKDNNNIEILVAYIITAEMKELKEIKSVLRHSLPEYMIPDKFIQMKEFPLTLNKKIDKDRLPKPGTNNNIKKMIKPKSIIEKEIADIWEKALEINEISIYDDFFEIGGHSLIAIKISWLLKEKYKVLIKVRDIFKYSTVVSISNYIEELLSKNKNEELLTIKAIRRQ</sequence>
<dbReference type="GO" id="GO:0017000">
    <property type="term" value="P:antibiotic biosynthetic process"/>
    <property type="evidence" value="ECO:0007669"/>
    <property type="project" value="UniProtKB-KW"/>
</dbReference>
<dbReference type="InterPro" id="IPR010071">
    <property type="entry name" value="AA_adenyl_dom"/>
</dbReference>
<dbReference type="GO" id="GO:0005737">
    <property type="term" value="C:cytoplasm"/>
    <property type="evidence" value="ECO:0007669"/>
    <property type="project" value="TreeGrafter"/>
</dbReference>
<dbReference type="InterPro" id="IPR001242">
    <property type="entry name" value="Condensation_dom"/>
</dbReference>
<dbReference type="Pfam" id="PF13193">
    <property type="entry name" value="AMP-binding_C"/>
    <property type="match status" value="1"/>
</dbReference>
<dbReference type="GO" id="GO:0031177">
    <property type="term" value="F:phosphopantetheine binding"/>
    <property type="evidence" value="ECO:0007669"/>
    <property type="project" value="TreeGrafter"/>
</dbReference>
<feature type="domain" description="Carrier" evidence="6">
    <location>
        <begin position="981"/>
        <end position="1056"/>
    </location>
</feature>
<dbReference type="EMBL" id="CP031223">
    <property type="protein sequence ID" value="QFG00376.1"/>
    <property type="molecule type" value="Genomic_DNA"/>
</dbReference>
<dbReference type="GO" id="GO:0044550">
    <property type="term" value="P:secondary metabolite biosynthetic process"/>
    <property type="evidence" value="ECO:0007669"/>
    <property type="project" value="TreeGrafter"/>
</dbReference>
<dbReference type="InterPro" id="IPR025110">
    <property type="entry name" value="AMP-bd_C"/>
</dbReference>
<dbReference type="InterPro" id="IPR000873">
    <property type="entry name" value="AMP-dep_synth/lig_dom"/>
</dbReference>
<dbReference type="Pfam" id="PF00501">
    <property type="entry name" value="AMP-binding"/>
    <property type="match status" value="1"/>
</dbReference>
<evidence type="ECO:0000313" key="7">
    <source>
        <dbReference type="EMBL" id="QFG00376.1"/>
    </source>
</evidence>
<proteinExistence type="inferred from homology"/>
<dbReference type="CDD" id="cd05930">
    <property type="entry name" value="A_NRPS"/>
    <property type="match status" value="1"/>
</dbReference>
<dbReference type="Pfam" id="PF00668">
    <property type="entry name" value="Condensation"/>
    <property type="match status" value="1"/>
</dbReference>
<dbReference type="Gene3D" id="3.30.559.10">
    <property type="entry name" value="Chloramphenicol acetyltransferase-like domain"/>
    <property type="match status" value="1"/>
</dbReference>
<comment type="similarity">
    <text evidence="2">Belongs to the ATP-dependent AMP-binding enzyme family.</text>
</comment>
<dbReference type="InterPro" id="IPR045851">
    <property type="entry name" value="AMP-bd_C_sf"/>
</dbReference>
<dbReference type="FunFam" id="2.30.38.10:FF:000001">
    <property type="entry name" value="Non-ribosomal peptide synthetase PvdI"/>
    <property type="match status" value="1"/>
</dbReference>
<dbReference type="Proteomes" id="UP000325517">
    <property type="component" value="Chromosome"/>
</dbReference>
<dbReference type="PROSITE" id="PS00012">
    <property type="entry name" value="PHOSPHOPANTETHEINE"/>
    <property type="match status" value="1"/>
</dbReference>
<keyword evidence="5" id="KW-0045">Antibiotic biosynthesis</keyword>
<dbReference type="Gene3D" id="3.30.300.30">
    <property type="match status" value="1"/>
</dbReference>
<dbReference type="Gene3D" id="3.30.559.30">
    <property type="entry name" value="Nonribosomal peptide synthetase, condensation domain"/>
    <property type="match status" value="1"/>
</dbReference>
<dbReference type="InterPro" id="IPR036736">
    <property type="entry name" value="ACP-like_sf"/>
</dbReference>
<dbReference type="PROSITE" id="PS50075">
    <property type="entry name" value="CARRIER"/>
    <property type="match status" value="1"/>
</dbReference>
<dbReference type="PANTHER" id="PTHR45527">
    <property type="entry name" value="NONRIBOSOMAL PEPTIDE SYNTHETASE"/>
    <property type="match status" value="1"/>
</dbReference>
<dbReference type="Gene3D" id="3.40.50.12780">
    <property type="entry name" value="N-terminal domain of ligase-like"/>
    <property type="match status" value="1"/>
</dbReference>
<dbReference type="InterPro" id="IPR020845">
    <property type="entry name" value="AMP-binding_CS"/>
</dbReference>
<keyword evidence="8" id="KW-1185">Reference proteome</keyword>
<name>A0A5J6SQX9_9BACI</name>
<protein>
    <submittedName>
        <fullName evidence="7">Amino acid adenylation domain-containing protein</fullName>
    </submittedName>
</protein>
<reference evidence="7 8" key="1">
    <citation type="submission" date="2018-07" db="EMBL/GenBank/DDBJ databases">
        <title>Complete genome sequence of Psychrobacillus sp. PB01, isolated from iceberg, and comparative genome analysis of Psychrobacillus strains.</title>
        <authorList>
            <person name="Lee P.C."/>
        </authorList>
    </citation>
    <scope>NUCLEOTIDE SEQUENCE [LARGE SCALE GENOMIC DNA]</scope>
    <source>
        <strain evidence="7 8">PB01</strain>
    </source>
</reference>
<evidence type="ECO:0000256" key="2">
    <source>
        <dbReference type="ARBA" id="ARBA00006432"/>
    </source>
</evidence>
<dbReference type="SUPFAM" id="SSF47336">
    <property type="entry name" value="ACP-like"/>
    <property type="match status" value="1"/>
</dbReference>
<evidence type="ECO:0000256" key="1">
    <source>
        <dbReference type="ARBA" id="ARBA00001957"/>
    </source>
</evidence>
<accession>A0A5J6SQX9</accession>
<evidence type="ECO:0000313" key="8">
    <source>
        <dbReference type="Proteomes" id="UP000325517"/>
    </source>
</evidence>
<comment type="cofactor">
    <cofactor evidence="1">
        <name>pantetheine 4'-phosphate</name>
        <dbReference type="ChEBI" id="CHEBI:47942"/>
    </cofactor>
</comment>
<dbReference type="GO" id="GO:0003824">
    <property type="term" value="F:catalytic activity"/>
    <property type="evidence" value="ECO:0007669"/>
    <property type="project" value="InterPro"/>
</dbReference>
<dbReference type="PROSITE" id="PS00455">
    <property type="entry name" value="AMP_BINDING"/>
    <property type="match status" value="1"/>
</dbReference>
<evidence type="ECO:0000256" key="4">
    <source>
        <dbReference type="ARBA" id="ARBA00022553"/>
    </source>
</evidence>
<dbReference type="PANTHER" id="PTHR45527:SF1">
    <property type="entry name" value="FATTY ACID SYNTHASE"/>
    <property type="match status" value="1"/>
</dbReference>
<evidence type="ECO:0000256" key="3">
    <source>
        <dbReference type="ARBA" id="ARBA00022450"/>
    </source>
</evidence>
<dbReference type="InterPro" id="IPR023213">
    <property type="entry name" value="CAT-like_dom_sf"/>
</dbReference>
<dbReference type="SUPFAM" id="SSF52777">
    <property type="entry name" value="CoA-dependent acyltransferases"/>
    <property type="match status" value="2"/>
</dbReference>
<dbReference type="InterPro" id="IPR042099">
    <property type="entry name" value="ANL_N_sf"/>
</dbReference>
<evidence type="ECO:0000256" key="5">
    <source>
        <dbReference type="ARBA" id="ARBA00023194"/>
    </source>
</evidence>
<dbReference type="GO" id="GO:0008610">
    <property type="term" value="P:lipid biosynthetic process"/>
    <property type="evidence" value="ECO:0007669"/>
    <property type="project" value="UniProtKB-ARBA"/>
</dbReference>
<dbReference type="RefSeq" id="WP_151701260.1">
    <property type="nucleotide sequence ID" value="NZ_CP031223.1"/>
</dbReference>
<dbReference type="AlphaFoldDB" id="A0A5J6SQX9"/>
<dbReference type="Pfam" id="PF00550">
    <property type="entry name" value="PP-binding"/>
    <property type="match status" value="1"/>
</dbReference>
<evidence type="ECO:0000259" key="6">
    <source>
        <dbReference type="PROSITE" id="PS50075"/>
    </source>
</evidence>